<feature type="compositionally biased region" description="Pro residues" evidence="1">
    <location>
        <begin position="381"/>
        <end position="392"/>
    </location>
</feature>
<dbReference type="EMBL" id="CAUYUJ010022085">
    <property type="protein sequence ID" value="CAK0908855.1"/>
    <property type="molecule type" value="Genomic_DNA"/>
</dbReference>
<reference evidence="2" key="1">
    <citation type="submission" date="2023-10" db="EMBL/GenBank/DDBJ databases">
        <authorList>
            <person name="Chen Y."/>
            <person name="Shah S."/>
            <person name="Dougan E. K."/>
            <person name="Thang M."/>
            <person name="Chan C."/>
        </authorList>
    </citation>
    <scope>NUCLEOTIDE SEQUENCE [LARGE SCALE GENOMIC DNA]</scope>
</reference>
<feature type="region of interest" description="Disordered" evidence="1">
    <location>
        <begin position="1"/>
        <end position="28"/>
    </location>
</feature>
<proteinExistence type="predicted"/>
<comment type="caution">
    <text evidence="2">The sequence shown here is derived from an EMBL/GenBank/DDBJ whole genome shotgun (WGS) entry which is preliminary data.</text>
</comment>
<keyword evidence="3" id="KW-1185">Reference proteome</keyword>
<protein>
    <submittedName>
        <fullName evidence="2">Uncharacterized protein</fullName>
    </submittedName>
</protein>
<feature type="non-terminal residue" evidence="2">
    <location>
        <position position="1"/>
    </location>
</feature>
<feature type="compositionally biased region" description="Low complexity" evidence="1">
    <location>
        <begin position="347"/>
        <end position="360"/>
    </location>
</feature>
<accession>A0ABN9Y871</accession>
<gene>
    <name evidence="2" type="ORF">PCOR1329_LOCUS83423</name>
</gene>
<feature type="region of interest" description="Disordered" evidence="1">
    <location>
        <begin position="46"/>
        <end position="85"/>
    </location>
</feature>
<feature type="region of interest" description="Disordered" evidence="1">
    <location>
        <begin position="318"/>
        <end position="397"/>
    </location>
</feature>
<feature type="compositionally biased region" description="Low complexity" evidence="1">
    <location>
        <begin position="320"/>
        <end position="335"/>
    </location>
</feature>
<evidence type="ECO:0000256" key="1">
    <source>
        <dbReference type="SAM" id="MobiDB-lite"/>
    </source>
</evidence>
<name>A0ABN9Y871_9DINO</name>
<feature type="region of interest" description="Disordered" evidence="1">
    <location>
        <begin position="149"/>
        <end position="180"/>
    </location>
</feature>
<feature type="compositionally biased region" description="Low complexity" evidence="1">
    <location>
        <begin position="49"/>
        <end position="62"/>
    </location>
</feature>
<sequence>AAGPKVHQDHAAPEPRGGDEERRRKEGSARYLRAVELAREMAHMQAQLDAAAVPDADGPVPVSSTPAPARPGPKSDGATVIGRQRRHVVGPADQALGGGSDSAEAWLRLHELLAQLAGPEGGGQGGGAAHAPLGGPAAGIDWAPAAAACTRVEGPPPPSSPSGADQARVQKPRSRRGSVMSSLAEVGRVLSVGFVPLASSPSVGHRRSSARDASVVEQASAAGGGLRVQHVVAAMELSRAARDSAVSRCSAAVDRASELEGRARDLDARARELEGLALHLRGRASELEAGRALAARERDAARSEVAALRQALEKERAAAKRAAARANADPAGAPASPEEPRARQLQAGANAPANPDAPWDAESEFGSLARDLEQVALQEPPCLPPQPLPHPGTPHQCGTLAGGACHVDPRNVRR</sequence>
<organism evidence="2 3">
    <name type="scientific">Prorocentrum cordatum</name>
    <dbReference type="NCBI Taxonomy" id="2364126"/>
    <lineage>
        <taxon>Eukaryota</taxon>
        <taxon>Sar</taxon>
        <taxon>Alveolata</taxon>
        <taxon>Dinophyceae</taxon>
        <taxon>Prorocentrales</taxon>
        <taxon>Prorocentraceae</taxon>
        <taxon>Prorocentrum</taxon>
    </lineage>
</organism>
<evidence type="ECO:0000313" key="2">
    <source>
        <dbReference type="EMBL" id="CAK0908855.1"/>
    </source>
</evidence>
<dbReference type="Proteomes" id="UP001189429">
    <property type="component" value="Unassembled WGS sequence"/>
</dbReference>
<evidence type="ECO:0000313" key="3">
    <source>
        <dbReference type="Proteomes" id="UP001189429"/>
    </source>
</evidence>